<keyword evidence="7 9" id="KW-0472">Membrane</keyword>
<dbReference type="PANTHER" id="PTHR19957:SF3">
    <property type="entry name" value="SYNTAXIN-5"/>
    <property type="match status" value="1"/>
</dbReference>
<dbReference type="CDD" id="cd15844">
    <property type="entry name" value="SNARE_syntaxin5"/>
    <property type="match status" value="1"/>
</dbReference>
<evidence type="ECO:0000256" key="3">
    <source>
        <dbReference type="ARBA" id="ARBA00022448"/>
    </source>
</evidence>
<name>A0ABQ8FJP1_9FUNG</name>
<feature type="domain" description="T-SNARE coiled-coil homology" evidence="10">
    <location>
        <begin position="285"/>
        <end position="347"/>
    </location>
</feature>
<feature type="transmembrane region" description="Helical" evidence="9">
    <location>
        <begin position="357"/>
        <end position="375"/>
    </location>
</feature>
<keyword evidence="12" id="KW-1185">Reference proteome</keyword>
<evidence type="ECO:0000256" key="9">
    <source>
        <dbReference type="SAM" id="Phobius"/>
    </source>
</evidence>
<keyword evidence="3" id="KW-0813">Transport</keyword>
<feature type="compositionally biased region" description="Polar residues" evidence="8">
    <location>
        <begin position="193"/>
        <end position="204"/>
    </location>
</feature>
<comment type="caution">
    <text evidence="11">The sequence shown here is derived from an EMBL/GenBank/DDBJ whole genome shotgun (WGS) entry which is preliminary data.</text>
</comment>
<dbReference type="InterPro" id="IPR000727">
    <property type="entry name" value="T_SNARE_dom"/>
</dbReference>
<feature type="region of interest" description="Disordered" evidence="8">
    <location>
        <begin position="124"/>
        <end position="156"/>
    </location>
</feature>
<feature type="compositionally biased region" description="Low complexity" evidence="8">
    <location>
        <begin position="126"/>
        <end position="135"/>
    </location>
</feature>
<evidence type="ECO:0000313" key="12">
    <source>
        <dbReference type="Proteomes" id="UP001648503"/>
    </source>
</evidence>
<dbReference type="SMART" id="SM00397">
    <property type="entry name" value="t_SNARE"/>
    <property type="match status" value="1"/>
</dbReference>
<sequence>MVGKDRTSEFFAAVESQRSRLPGMQQYQPHQAADKVRLLNSYQGNGSAGPQLRTKSEFTKAASSIGRDINSTMTKLQKLTTLAKRKTLFDDRPVEINELIYIIKQDIAKLNLQIGKLSDYLARNGSDSSSSASSSGTGLRNNNRQTKEHSNNVISSLQSKLATTSDAFKSILEVRFQNMKEQKSRRDQYSFAPGNNTGSSTAVSDSPLYHPERRSASSLSHTASHSGSTPTQPEYGAASSSSASNPLGAGYASASTAAETAAIEFGSQGLQQSMMLPASQGYEQQDYLESRSQAIESIESTIIELGQIYQNFATVLAGQREMVQRIDDNVMDVQMNVEGAHTQLVKYYQNISSNRALMLKIFAAVIAFFLIFVMMT</sequence>
<comment type="similarity">
    <text evidence="2">Belongs to the syntaxin family.</text>
</comment>
<evidence type="ECO:0000256" key="8">
    <source>
        <dbReference type="SAM" id="MobiDB-lite"/>
    </source>
</evidence>
<evidence type="ECO:0000256" key="5">
    <source>
        <dbReference type="ARBA" id="ARBA00022989"/>
    </source>
</evidence>
<dbReference type="Gene3D" id="1.20.58.70">
    <property type="match status" value="1"/>
</dbReference>
<feature type="region of interest" description="Disordered" evidence="8">
    <location>
        <begin position="182"/>
        <end position="250"/>
    </location>
</feature>
<evidence type="ECO:0000259" key="10">
    <source>
        <dbReference type="PROSITE" id="PS50192"/>
    </source>
</evidence>
<feature type="compositionally biased region" description="Low complexity" evidence="8">
    <location>
        <begin position="216"/>
        <end position="229"/>
    </location>
</feature>
<evidence type="ECO:0000256" key="1">
    <source>
        <dbReference type="ARBA" id="ARBA00004211"/>
    </source>
</evidence>
<dbReference type="Proteomes" id="UP001648503">
    <property type="component" value="Unassembled WGS sequence"/>
</dbReference>
<dbReference type="Pfam" id="PF05739">
    <property type="entry name" value="SNARE"/>
    <property type="match status" value="1"/>
</dbReference>
<keyword evidence="6" id="KW-0175">Coiled coil</keyword>
<dbReference type="PANTHER" id="PTHR19957">
    <property type="entry name" value="SYNTAXIN"/>
    <property type="match status" value="1"/>
</dbReference>
<organism evidence="11 12">
    <name type="scientific">Batrachochytrium salamandrivorans</name>
    <dbReference type="NCBI Taxonomy" id="1357716"/>
    <lineage>
        <taxon>Eukaryota</taxon>
        <taxon>Fungi</taxon>
        <taxon>Fungi incertae sedis</taxon>
        <taxon>Chytridiomycota</taxon>
        <taxon>Chytridiomycota incertae sedis</taxon>
        <taxon>Chytridiomycetes</taxon>
        <taxon>Rhizophydiales</taxon>
        <taxon>Rhizophydiales incertae sedis</taxon>
        <taxon>Batrachochytrium</taxon>
    </lineage>
</organism>
<dbReference type="InterPro" id="IPR045242">
    <property type="entry name" value="Syntaxin"/>
</dbReference>
<evidence type="ECO:0000313" key="11">
    <source>
        <dbReference type="EMBL" id="KAH6599231.1"/>
    </source>
</evidence>
<keyword evidence="5 9" id="KW-1133">Transmembrane helix</keyword>
<evidence type="ECO:0000256" key="6">
    <source>
        <dbReference type="ARBA" id="ARBA00023054"/>
    </source>
</evidence>
<evidence type="ECO:0000256" key="7">
    <source>
        <dbReference type="ARBA" id="ARBA00023136"/>
    </source>
</evidence>
<gene>
    <name evidence="11" type="ORF">BASA50_003174</name>
</gene>
<comment type="subcellular location">
    <subcellularLocation>
        <location evidence="1">Membrane</location>
        <topology evidence="1">Single-pass type IV membrane protein</topology>
    </subcellularLocation>
</comment>
<evidence type="ECO:0000256" key="4">
    <source>
        <dbReference type="ARBA" id="ARBA00022692"/>
    </source>
</evidence>
<accession>A0ABQ8FJP1</accession>
<dbReference type="PROSITE" id="PS50192">
    <property type="entry name" value="T_SNARE"/>
    <property type="match status" value="1"/>
</dbReference>
<dbReference type="EMBL" id="JAFCIX010000074">
    <property type="protein sequence ID" value="KAH6599231.1"/>
    <property type="molecule type" value="Genomic_DNA"/>
</dbReference>
<dbReference type="SUPFAM" id="SSF47661">
    <property type="entry name" value="t-snare proteins"/>
    <property type="match status" value="1"/>
</dbReference>
<dbReference type="InterPro" id="IPR010989">
    <property type="entry name" value="SNARE"/>
</dbReference>
<reference evidence="11 12" key="1">
    <citation type="submission" date="2021-02" db="EMBL/GenBank/DDBJ databases">
        <title>Variation within the Batrachochytrium salamandrivorans European outbreak.</title>
        <authorList>
            <person name="Kelly M."/>
            <person name="Pasmans F."/>
            <person name="Shea T.P."/>
            <person name="Munoz J.F."/>
            <person name="Carranza S."/>
            <person name="Cuomo C.A."/>
            <person name="Martel A."/>
        </authorList>
    </citation>
    <scope>NUCLEOTIDE SEQUENCE [LARGE SCALE GENOMIC DNA]</scope>
    <source>
        <strain evidence="11 12">AMFP18/2</strain>
    </source>
</reference>
<keyword evidence="4 9" id="KW-0812">Transmembrane</keyword>
<evidence type="ECO:0000256" key="2">
    <source>
        <dbReference type="ARBA" id="ARBA00009063"/>
    </source>
</evidence>
<proteinExistence type="inferred from homology"/>
<protein>
    <recommendedName>
        <fullName evidence="10">t-SNARE coiled-coil homology domain-containing protein</fullName>
    </recommendedName>
</protein>